<feature type="region of interest" description="Disordered" evidence="1">
    <location>
        <begin position="473"/>
        <end position="511"/>
    </location>
</feature>
<proteinExistence type="predicted"/>
<dbReference type="Proteomes" id="UP001416858">
    <property type="component" value="Unassembled WGS sequence"/>
</dbReference>
<dbReference type="RefSeq" id="WP_345685078.1">
    <property type="nucleotide sequence ID" value="NZ_BAABRO010000008.1"/>
</dbReference>
<reference evidence="3 4" key="1">
    <citation type="submission" date="2024-02" db="EMBL/GenBank/DDBJ databases">
        <title>Rhodopirellula caenicola NBRC 110016.</title>
        <authorList>
            <person name="Ichikawa N."/>
            <person name="Katano-Makiyama Y."/>
            <person name="Hidaka K."/>
        </authorList>
    </citation>
    <scope>NUCLEOTIDE SEQUENCE [LARGE SCALE GENOMIC DNA]</scope>
    <source>
        <strain evidence="3 4">NBRC 110016</strain>
    </source>
</reference>
<dbReference type="InterPro" id="IPR015943">
    <property type="entry name" value="WD40/YVTN_repeat-like_dom_sf"/>
</dbReference>
<feature type="transmembrane region" description="Helical" evidence="2">
    <location>
        <begin position="23"/>
        <end position="43"/>
    </location>
</feature>
<accession>A0ABP9VSZ9</accession>
<feature type="transmembrane region" description="Helical" evidence="2">
    <location>
        <begin position="206"/>
        <end position="232"/>
    </location>
</feature>
<organism evidence="3 4">
    <name type="scientific">Novipirellula caenicola</name>
    <dbReference type="NCBI Taxonomy" id="1536901"/>
    <lineage>
        <taxon>Bacteria</taxon>
        <taxon>Pseudomonadati</taxon>
        <taxon>Planctomycetota</taxon>
        <taxon>Planctomycetia</taxon>
        <taxon>Pirellulales</taxon>
        <taxon>Pirellulaceae</taxon>
        <taxon>Novipirellula</taxon>
    </lineage>
</organism>
<protein>
    <recommendedName>
        <fullName evidence="5">ABC-2 family transporter protein</fullName>
    </recommendedName>
</protein>
<dbReference type="Pfam" id="PF12679">
    <property type="entry name" value="ABC2_membrane_2"/>
    <property type="match status" value="1"/>
</dbReference>
<evidence type="ECO:0000256" key="1">
    <source>
        <dbReference type="SAM" id="MobiDB-lite"/>
    </source>
</evidence>
<keyword evidence="2" id="KW-1133">Transmembrane helix</keyword>
<dbReference type="PANTHER" id="PTHR43471">
    <property type="entry name" value="ABC TRANSPORTER PERMEASE"/>
    <property type="match status" value="1"/>
</dbReference>
<evidence type="ECO:0008006" key="5">
    <source>
        <dbReference type="Google" id="ProtNLM"/>
    </source>
</evidence>
<feature type="transmembrane region" description="Helical" evidence="2">
    <location>
        <begin position="321"/>
        <end position="344"/>
    </location>
</feature>
<keyword evidence="2" id="KW-0472">Membrane</keyword>
<feature type="compositionally biased region" description="Low complexity" evidence="1">
    <location>
        <begin position="495"/>
        <end position="508"/>
    </location>
</feature>
<feature type="transmembrane region" description="Helical" evidence="2">
    <location>
        <begin position="292"/>
        <end position="315"/>
    </location>
</feature>
<dbReference type="EMBL" id="BAABRO010000008">
    <property type="protein sequence ID" value="GAA5508292.1"/>
    <property type="molecule type" value="Genomic_DNA"/>
</dbReference>
<dbReference type="SUPFAM" id="SSF50998">
    <property type="entry name" value="Quinoprotein alcohol dehydrogenase-like"/>
    <property type="match status" value="1"/>
</dbReference>
<feature type="transmembrane region" description="Helical" evidence="2">
    <location>
        <begin position="780"/>
        <end position="799"/>
    </location>
</feature>
<comment type="caution">
    <text evidence="3">The sequence shown here is derived from an EMBL/GenBank/DDBJ whole genome shotgun (WGS) entry which is preliminary data.</text>
</comment>
<evidence type="ECO:0000313" key="4">
    <source>
        <dbReference type="Proteomes" id="UP001416858"/>
    </source>
</evidence>
<feature type="compositionally biased region" description="Acidic residues" evidence="1">
    <location>
        <begin position="483"/>
        <end position="494"/>
    </location>
</feature>
<evidence type="ECO:0000313" key="3">
    <source>
        <dbReference type="EMBL" id="GAA5508292.1"/>
    </source>
</evidence>
<dbReference type="InterPro" id="IPR011047">
    <property type="entry name" value="Quinoprotein_ADH-like_sf"/>
</dbReference>
<keyword evidence="2" id="KW-0812">Transmembrane</keyword>
<name>A0ABP9VSZ9_9BACT</name>
<dbReference type="Gene3D" id="2.130.10.10">
    <property type="entry name" value="YVTN repeat-like/Quinoprotein amine dehydrogenase"/>
    <property type="match status" value="1"/>
</dbReference>
<gene>
    <name evidence="3" type="ORF">Rcae01_03758</name>
</gene>
<sequence>MRRLWPYIAIIRDSFHAALSSRILWVAFIAIWVLLGALAPIGYREDFTTTFRDRDIDNGGRLKAMLAAGIADPSKANTPVGKIANALPDDVKRELRKVGQGEDVRFYFTTLADSLNSLIEEESWYDAEVWKSTARLRELRELDELGPDEIDETLRKRRARLRIEAAIPGVFESRSARSIMLTYMGMDFPARFAVDKTQFLILLNQIVVPTIINWLLGFILVFLGILVTASIIPDMLQPGSLHLLLSKPVSRWLLLLSKFVGGCAFVFLCVIQLIVGLYLIAGLRLDVWNARLLLCIPVSVFVFAVFYSVSTLAGLRFRSPILAIGITCMFGAYLVVVSMIGGFFDGFVTRPSTIHQMTIAGDQVFATTRGEGLMRWDAKTDQWNEIYESDALGRNRVLSPVAIDDSTIVTAVVRGGRFNPFGLGGFDLLVLDEANQWRAQPSLRLPTATQQLAASENGVFAINSSGIAVTSKQQVREAMGEPIDNESADEDSGDSESASGSSSERSSANQPNSWLQKLASMMGAATAGFQDILPSDVLLTPPRSVGINATGDTIVLLGGKQLSLLSSNRSPQTSEPTSGEAWHLVATQTVGEELPRFAFLAISGKSVLVATDAEQLQVFDLDSLQPTATVPLPDRLSVVSSIAIGDESRFAVLTSDQRCRLLIQEADSKQWTLRDPLPQTDIESIAMDDRSSTLMIAHDVDQVDLLDAETLKLRRTLRPRLSTWRQIDRFVIGPLRSITPQTSELGGTIAAIVSGESSFEINRDEVGPVELVRYKILEPVLSCTLFIAVLLTTSCVYFSRRDF</sequence>
<feature type="transmembrane region" description="Helical" evidence="2">
    <location>
        <begin position="252"/>
        <end position="280"/>
    </location>
</feature>
<evidence type="ECO:0000256" key="2">
    <source>
        <dbReference type="SAM" id="Phobius"/>
    </source>
</evidence>
<keyword evidence="4" id="KW-1185">Reference proteome</keyword>